<dbReference type="GeneID" id="100908452"/>
<name>A0AAJ6QS83_9ACAR</name>
<dbReference type="CDD" id="cd09077">
    <property type="entry name" value="R1-I-EN"/>
    <property type="match status" value="1"/>
</dbReference>
<dbReference type="InterPro" id="IPR036691">
    <property type="entry name" value="Endo/exonu/phosph_ase_sf"/>
</dbReference>
<dbReference type="InterPro" id="IPR005135">
    <property type="entry name" value="Endo/exonuclease/phosphatase"/>
</dbReference>
<dbReference type="SUPFAM" id="SSF56219">
    <property type="entry name" value="DNase I-like"/>
    <property type="match status" value="1"/>
</dbReference>
<keyword evidence="2" id="KW-1185">Reference proteome</keyword>
<feature type="domain" description="Endonuclease/exonuclease/phosphatase" evidence="1">
    <location>
        <begin position="80"/>
        <end position="201"/>
    </location>
</feature>
<organism evidence="2 3">
    <name type="scientific">Galendromus occidentalis</name>
    <name type="common">western predatory mite</name>
    <dbReference type="NCBI Taxonomy" id="34638"/>
    <lineage>
        <taxon>Eukaryota</taxon>
        <taxon>Metazoa</taxon>
        <taxon>Ecdysozoa</taxon>
        <taxon>Arthropoda</taxon>
        <taxon>Chelicerata</taxon>
        <taxon>Arachnida</taxon>
        <taxon>Acari</taxon>
        <taxon>Parasitiformes</taxon>
        <taxon>Mesostigmata</taxon>
        <taxon>Gamasina</taxon>
        <taxon>Phytoseioidea</taxon>
        <taxon>Phytoseiidae</taxon>
        <taxon>Typhlodrominae</taxon>
        <taxon>Galendromus</taxon>
    </lineage>
</organism>
<evidence type="ECO:0000313" key="2">
    <source>
        <dbReference type="Proteomes" id="UP000694867"/>
    </source>
</evidence>
<dbReference type="KEGG" id="goe:100908452"/>
<gene>
    <name evidence="3" type="primary">LOC100908452</name>
</gene>
<proteinExistence type="predicted"/>
<protein>
    <submittedName>
        <fullName evidence="3">Uncharacterized protein LOC100908452</fullName>
    </submittedName>
</protein>
<accession>A0AAJ6QS83</accession>
<dbReference type="RefSeq" id="XP_003742275.1">
    <property type="nucleotide sequence ID" value="XM_003742227.1"/>
</dbReference>
<dbReference type="Gene3D" id="3.60.10.10">
    <property type="entry name" value="Endonuclease/exonuclease/phosphatase"/>
    <property type="match status" value="1"/>
</dbReference>
<dbReference type="PANTHER" id="PTHR33273:SF2">
    <property type="entry name" value="ENDONUCLEASE_EXONUCLEASE_PHOSPHATASE DOMAIN-CONTAINING PROTEIN"/>
    <property type="match status" value="1"/>
</dbReference>
<evidence type="ECO:0000313" key="3">
    <source>
        <dbReference type="RefSeq" id="XP_003742275.1"/>
    </source>
</evidence>
<dbReference type="GO" id="GO:0003824">
    <property type="term" value="F:catalytic activity"/>
    <property type="evidence" value="ECO:0007669"/>
    <property type="project" value="InterPro"/>
</dbReference>
<evidence type="ECO:0000259" key="1">
    <source>
        <dbReference type="Pfam" id="PF14529"/>
    </source>
</evidence>
<dbReference type="Pfam" id="PF14529">
    <property type="entry name" value="Exo_endo_phos_2"/>
    <property type="match status" value="1"/>
</dbReference>
<dbReference type="PANTHER" id="PTHR33273">
    <property type="entry name" value="DOMAIN-CONTAINING PROTEIN, PUTATIVE-RELATED"/>
    <property type="match status" value="1"/>
</dbReference>
<reference evidence="3" key="1">
    <citation type="submission" date="2025-08" db="UniProtKB">
        <authorList>
            <consortium name="RefSeq"/>
        </authorList>
    </citation>
    <scope>IDENTIFICATION</scope>
</reference>
<sequence>MIRVLQINLNRCGAAHELALNTATQLESDILLVTEPNVNKLGQNWTIDQKNDAAIKVLGSAGTGEKESNDGFLWRTHANINFYSCYISPNVDITEFGAFLDRLGASLESRPRGQGTVITGDFNSASPLWGSRRANARGRLLEEFIAKHNLTLHNTGNKPTFQRGAQESHLDLTLTNDRIKTRIKGWAVLGELESLSDHNYITFQVTRDPSDSTGNKPRTEKHLDFERCKQELETRLRDKNLTAGVLTKEMKRACAAATADRPPRIKKAYWYNDEIAELRRVCVKSRRKYLRASPENRLRYNLEYTNSRKDLSRSILSSKKETWRKLREEVGRNPWGMAYKIIMNRLNVSITAPPKDMLRATLDVLFPDRALENQAPGSGTGWSRIQEIEEVTDEEIEPPRRQSLELELNGAPHDILASWPRST</sequence>
<dbReference type="Proteomes" id="UP000694867">
    <property type="component" value="Unplaced"/>
</dbReference>
<dbReference type="AlphaFoldDB" id="A0AAJ6QS83"/>